<keyword evidence="3" id="KW-1185">Reference proteome</keyword>
<dbReference type="CDD" id="cd00077">
    <property type="entry name" value="HDc"/>
    <property type="match status" value="1"/>
</dbReference>
<dbReference type="SUPFAM" id="SSF109604">
    <property type="entry name" value="HD-domain/PDEase-like"/>
    <property type="match status" value="1"/>
</dbReference>
<dbReference type="PANTHER" id="PTHR43155:SF2">
    <property type="entry name" value="CYCLIC DI-GMP PHOSPHODIESTERASE PA4108"/>
    <property type="match status" value="1"/>
</dbReference>
<dbReference type="Gene3D" id="1.10.3210.10">
    <property type="entry name" value="Hypothetical protein af1432"/>
    <property type="match status" value="1"/>
</dbReference>
<accession>A0A4R7KB24</accession>
<sequence>MNKVNPGDVLAQSLLGVDGTILLREGVTLTERYIKKLMELEIEYIYIKDDRLDDIKSLDPEFLKIKIAATKSLSKVFSRLQYNDKSSIKDVMATIADIVEYLIDNKEINSTYLLELKTFDNYTYVHSLNTSVLALFFGVQLSYSKSMLIDLGAGALLHDIGKTKVPIEILNKRGKLTKNEYDIMKTHPERGYEIVKNVDYIGERGKLIVLEHHERVDGRGYPFGIKGDEISKFGKIACISDVYDAIVSDRVYRNGLAANEAYEFILGGAGSFFDFELVNIFKQNFSIYPLGACVRLSNGLEGFVVGHNKGFPDRPVVRIIYDEGNNSITPVEINLIQKLDVCIEKIII</sequence>
<evidence type="ECO:0000259" key="1">
    <source>
        <dbReference type="PROSITE" id="PS51832"/>
    </source>
</evidence>
<dbReference type="AlphaFoldDB" id="A0A4R7KB24"/>
<gene>
    <name evidence="2" type="ORF">EDD71_1183</name>
</gene>
<dbReference type="Proteomes" id="UP000295325">
    <property type="component" value="Unassembled WGS sequence"/>
</dbReference>
<evidence type="ECO:0000313" key="3">
    <source>
        <dbReference type="Proteomes" id="UP000295325"/>
    </source>
</evidence>
<dbReference type="PANTHER" id="PTHR43155">
    <property type="entry name" value="CYCLIC DI-GMP PHOSPHODIESTERASE PA4108-RELATED"/>
    <property type="match status" value="1"/>
</dbReference>
<dbReference type="InterPro" id="IPR003607">
    <property type="entry name" value="HD/PDEase_dom"/>
</dbReference>
<evidence type="ECO:0000313" key="2">
    <source>
        <dbReference type="EMBL" id="TDT51319.1"/>
    </source>
</evidence>
<feature type="domain" description="HD-GYP" evidence="1">
    <location>
        <begin position="101"/>
        <end position="297"/>
    </location>
</feature>
<reference evidence="2 3" key="1">
    <citation type="submission" date="2019-03" db="EMBL/GenBank/DDBJ databases">
        <title>Genomic Encyclopedia of Type Strains, Phase IV (KMG-IV): sequencing the most valuable type-strain genomes for metagenomic binning, comparative biology and taxonomic classification.</title>
        <authorList>
            <person name="Goeker M."/>
        </authorList>
    </citation>
    <scope>NUCLEOTIDE SEQUENCE [LARGE SCALE GENOMIC DNA]</scope>
    <source>
        <strain evidence="2 3">DSM 24455</strain>
    </source>
</reference>
<name>A0A4R7KB24_9CLOT</name>
<dbReference type="InterPro" id="IPR037522">
    <property type="entry name" value="HD_GYP_dom"/>
</dbReference>
<dbReference type="SMART" id="SM00471">
    <property type="entry name" value="HDc"/>
    <property type="match status" value="1"/>
</dbReference>
<dbReference type="PROSITE" id="PS51832">
    <property type="entry name" value="HD_GYP"/>
    <property type="match status" value="1"/>
</dbReference>
<dbReference type="Pfam" id="PF13487">
    <property type="entry name" value="HD_5"/>
    <property type="match status" value="1"/>
</dbReference>
<dbReference type="EMBL" id="SOAZ01000018">
    <property type="protein sequence ID" value="TDT51319.1"/>
    <property type="molecule type" value="Genomic_DNA"/>
</dbReference>
<organism evidence="2 3">
    <name type="scientific">Fonticella tunisiensis</name>
    <dbReference type="NCBI Taxonomy" id="1096341"/>
    <lineage>
        <taxon>Bacteria</taxon>
        <taxon>Bacillati</taxon>
        <taxon>Bacillota</taxon>
        <taxon>Clostridia</taxon>
        <taxon>Eubacteriales</taxon>
        <taxon>Clostridiaceae</taxon>
        <taxon>Fonticella</taxon>
    </lineage>
</organism>
<comment type="caution">
    <text evidence="2">The sequence shown here is derived from an EMBL/GenBank/DDBJ whole genome shotgun (WGS) entry which is preliminary data.</text>
</comment>
<protein>
    <submittedName>
        <fullName evidence="2">HD-GYP domain-containing protein (C-di-GMP phosphodiesterase class II)</fullName>
    </submittedName>
</protein>
<proteinExistence type="predicted"/>